<evidence type="ECO:0000256" key="1">
    <source>
        <dbReference type="ARBA" id="ARBA00005409"/>
    </source>
</evidence>
<dbReference type="InterPro" id="IPR003337">
    <property type="entry name" value="Trehalose_PPase"/>
</dbReference>
<dbReference type="EMBL" id="BSXN01001100">
    <property type="protein sequence ID" value="GME71585.1"/>
    <property type="molecule type" value="Genomic_DNA"/>
</dbReference>
<sequence length="160" mass="17815">MTGKANLEVRPNFVNKGEIVKRLVLSRNPVESITNHNNLRNFEELPDFILCLGDDTTDEDMFKSLNKVESDLINDNRETNKFKNYGIYPVTVGPANKETAAKAYLSDPSQVLDTLGLLVGQVSLFETAGSVELDDRGHLLNGESSIISQANRKAYQKARE</sequence>
<dbReference type="Gene3D" id="3.40.50.1000">
    <property type="entry name" value="HAD superfamily/HAD-like"/>
    <property type="match status" value="1"/>
</dbReference>
<dbReference type="Pfam" id="PF02358">
    <property type="entry name" value="Trehalose_PPase"/>
    <property type="match status" value="1"/>
</dbReference>
<accession>A0A9W6SZN2</accession>
<dbReference type="PANTHER" id="PTHR10788">
    <property type="entry name" value="TREHALOSE-6-PHOSPHATE SYNTHASE"/>
    <property type="match status" value="1"/>
</dbReference>
<dbReference type="SUPFAM" id="SSF56784">
    <property type="entry name" value="HAD-like"/>
    <property type="match status" value="1"/>
</dbReference>
<dbReference type="PANTHER" id="PTHR10788:SF123">
    <property type="entry name" value="TREHALOSE-PHOSPHATASE"/>
    <property type="match status" value="1"/>
</dbReference>
<comment type="caution">
    <text evidence="3">The sequence shown here is derived from an EMBL/GenBank/DDBJ whole genome shotgun (WGS) entry which is preliminary data.</text>
</comment>
<dbReference type="InterPro" id="IPR023214">
    <property type="entry name" value="HAD_sf"/>
</dbReference>
<dbReference type="GO" id="GO:0031505">
    <property type="term" value="P:fungal-type cell wall organization"/>
    <property type="evidence" value="ECO:0007669"/>
    <property type="project" value="TreeGrafter"/>
</dbReference>
<dbReference type="GO" id="GO:0005992">
    <property type="term" value="P:trehalose biosynthetic process"/>
    <property type="evidence" value="ECO:0007669"/>
    <property type="project" value="InterPro"/>
</dbReference>
<reference evidence="3" key="1">
    <citation type="submission" date="2023-04" db="EMBL/GenBank/DDBJ databases">
        <title>Candida boidinii NBRC 10035.</title>
        <authorList>
            <person name="Ichikawa N."/>
            <person name="Sato H."/>
            <person name="Tonouchi N."/>
        </authorList>
    </citation>
    <scope>NUCLEOTIDE SEQUENCE</scope>
    <source>
        <strain evidence="3">NBRC 10035</strain>
    </source>
</reference>
<dbReference type="InterPro" id="IPR036412">
    <property type="entry name" value="HAD-like_sf"/>
</dbReference>
<keyword evidence="2" id="KW-0378">Hydrolase</keyword>
<keyword evidence="4" id="KW-1185">Reference proteome</keyword>
<dbReference type="NCBIfam" id="TIGR00685">
    <property type="entry name" value="T6PP"/>
    <property type="match status" value="1"/>
</dbReference>
<organism evidence="3 4">
    <name type="scientific">Candida boidinii</name>
    <name type="common">Yeast</name>
    <dbReference type="NCBI Taxonomy" id="5477"/>
    <lineage>
        <taxon>Eukaryota</taxon>
        <taxon>Fungi</taxon>
        <taxon>Dikarya</taxon>
        <taxon>Ascomycota</taxon>
        <taxon>Saccharomycotina</taxon>
        <taxon>Pichiomycetes</taxon>
        <taxon>Pichiales</taxon>
        <taxon>Pichiaceae</taxon>
        <taxon>Ogataea</taxon>
        <taxon>Ogataea/Candida clade</taxon>
    </lineage>
</organism>
<gene>
    <name evidence="3" type="ORF">Cboi02_000327200</name>
</gene>
<dbReference type="EC" id="3.1.3.12" evidence="2"/>
<dbReference type="Proteomes" id="UP001165120">
    <property type="component" value="Unassembled WGS sequence"/>
</dbReference>
<comment type="function">
    <text evidence="2">Removes the phosphate from trehalose 6-phosphate to produce free trehalose.</text>
</comment>
<comment type="similarity">
    <text evidence="2">Belongs to the trehalose phosphatase family.</text>
</comment>
<comment type="similarity">
    <text evidence="1">In the N-terminal section; belongs to the glycosyltransferase 20 family.</text>
</comment>
<name>A0A9W6SZN2_CANBO</name>
<comment type="cofactor">
    <cofactor evidence="2">
        <name>a divalent metal cation</name>
        <dbReference type="ChEBI" id="CHEBI:60240"/>
    </cofactor>
</comment>
<dbReference type="AlphaFoldDB" id="A0A9W6SZN2"/>
<dbReference type="InterPro" id="IPR001830">
    <property type="entry name" value="Glyco_trans_20"/>
</dbReference>
<dbReference type="GO" id="GO:0005829">
    <property type="term" value="C:cytosol"/>
    <property type="evidence" value="ECO:0007669"/>
    <property type="project" value="TreeGrafter"/>
</dbReference>
<dbReference type="GO" id="GO:0003825">
    <property type="term" value="F:alpha,alpha-trehalose-phosphate synthase (UDP-forming) activity"/>
    <property type="evidence" value="ECO:0007669"/>
    <property type="project" value="TreeGrafter"/>
</dbReference>
<comment type="catalytic activity">
    <reaction evidence="2">
        <text>alpha,alpha-trehalose 6-phosphate + H2O = alpha,alpha-trehalose + phosphate</text>
        <dbReference type="Rhea" id="RHEA:23420"/>
        <dbReference type="ChEBI" id="CHEBI:15377"/>
        <dbReference type="ChEBI" id="CHEBI:16551"/>
        <dbReference type="ChEBI" id="CHEBI:43474"/>
        <dbReference type="ChEBI" id="CHEBI:58429"/>
        <dbReference type="EC" id="3.1.3.12"/>
    </reaction>
</comment>
<evidence type="ECO:0000313" key="3">
    <source>
        <dbReference type="EMBL" id="GME71585.1"/>
    </source>
</evidence>
<evidence type="ECO:0000256" key="2">
    <source>
        <dbReference type="RuleBase" id="RU361117"/>
    </source>
</evidence>
<dbReference type="GO" id="GO:0005946">
    <property type="term" value="C:alpha,alpha-trehalose-phosphate synthase complex (UDP-forming)"/>
    <property type="evidence" value="ECO:0007669"/>
    <property type="project" value="TreeGrafter"/>
</dbReference>
<dbReference type="GO" id="GO:0034605">
    <property type="term" value="P:cellular response to heat"/>
    <property type="evidence" value="ECO:0007669"/>
    <property type="project" value="TreeGrafter"/>
</dbReference>
<dbReference type="GO" id="GO:0004805">
    <property type="term" value="F:trehalose-phosphatase activity"/>
    <property type="evidence" value="ECO:0007669"/>
    <property type="project" value="UniProtKB-EC"/>
</dbReference>
<comment type="pathway">
    <text evidence="2">Glycan biosynthesis; trehalose biosynthesis.</text>
</comment>
<proteinExistence type="inferred from homology"/>
<evidence type="ECO:0000313" key="4">
    <source>
        <dbReference type="Proteomes" id="UP001165120"/>
    </source>
</evidence>
<protein>
    <recommendedName>
        <fullName evidence="2">Trehalose 6-phosphate phosphatase</fullName>
        <ecNumber evidence="2">3.1.3.12</ecNumber>
    </recommendedName>
</protein>